<accession>A0AAU1I9S6</accession>
<dbReference type="Pfam" id="PF01797">
    <property type="entry name" value="Y1_Tnp"/>
    <property type="match status" value="1"/>
</dbReference>
<sequence>MTTYLHCVFTDRHLTHCEEIRRAMCEDCEAELVEFNGEANRVHLLINFPPSSRTAALALAEVNPADPCAQLRSERAMDSLHHRAEGLC</sequence>
<dbReference type="Gene3D" id="3.30.70.1290">
    <property type="entry name" value="Transposase IS200-like"/>
    <property type="match status" value="1"/>
</dbReference>
<organism evidence="2">
    <name type="scientific">Streptomyces sp. NBC_00180</name>
    <dbReference type="NCBI Taxonomy" id="2903632"/>
    <lineage>
        <taxon>Bacteria</taxon>
        <taxon>Bacillati</taxon>
        <taxon>Actinomycetota</taxon>
        <taxon>Actinomycetes</taxon>
        <taxon>Kitasatosporales</taxon>
        <taxon>Streptomycetaceae</taxon>
        <taxon>Streptomyces</taxon>
    </lineage>
</organism>
<name>A0AAU1I9S6_9ACTN</name>
<dbReference type="InterPro" id="IPR002686">
    <property type="entry name" value="Transposase_17"/>
</dbReference>
<reference evidence="2" key="1">
    <citation type="submission" date="2022-10" db="EMBL/GenBank/DDBJ databases">
        <title>The complete genomes of actinobacterial strains from the NBC collection.</title>
        <authorList>
            <person name="Joergensen T.S."/>
            <person name="Alvarez Arevalo M."/>
            <person name="Sterndorff E.B."/>
            <person name="Faurdal D."/>
            <person name="Vuksanovic O."/>
            <person name="Mourched A.-S."/>
            <person name="Charusanti P."/>
            <person name="Shaw S."/>
            <person name="Blin K."/>
            <person name="Weber T."/>
        </authorList>
    </citation>
    <scope>NUCLEOTIDE SEQUENCE</scope>
    <source>
        <strain evidence="2">NBC 00180</strain>
    </source>
</reference>
<dbReference type="EMBL" id="CP108140">
    <property type="protein sequence ID" value="WTP91231.1"/>
    <property type="molecule type" value="Genomic_DNA"/>
</dbReference>
<dbReference type="GO" id="GO:0006313">
    <property type="term" value="P:DNA transposition"/>
    <property type="evidence" value="ECO:0007669"/>
    <property type="project" value="InterPro"/>
</dbReference>
<dbReference type="SUPFAM" id="SSF143422">
    <property type="entry name" value="Transposase IS200-like"/>
    <property type="match status" value="1"/>
</dbReference>
<gene>
    <name evidence="2" type="ORF">OG477_40475</name>
</gene>
<dbReference type="GO" id="GO:0003677">
    <property type="term" value="F:DNA binding"/>
    <property type="evidence" value="ECO:0007669"/>
    <property type="project" value="InterPro"/>
</dbReference>
<feature type="domain" description="Transposase IS200-like" evidence="1">
    <location>
        <begin position="2"/>
        <end position="53"/>
    </location>
</feature>
<dbReference type="GO" id="GO:0004803">
    <property type="term" value="F:transposase activity"/>
    <property type="evidence" value="ECO:0007669"/>
    <property type="project" value="InterPro"/>
</dbReference>
<evidence type="ECO:0000259" key="1">
    <source>
        <dbReference type="Pfam" id="PF01797"/>
    </source>
</evidence>
<evidence type="ECO:0000313" key="2">
    <source>
        <dbReference type="EMBL" id="WTP91231.1"/>
    </source>
</evidence>
<protein>
    <submittedName>
        <fullName evidence="2">Transposase</fullName>
    </submittedName>
</protein>
<dbReference type="InterPro" id="IPR036515">
    <property type="entry name" value="Transposase_17_sf"/>
</dbReference>
<dbReference type="AlphaFoldDB" id="A0AAU1I9S6"/>
<proteinExistence type="predicted"/>